<dbReference type="AlphaFoldDB" id="A0A3A8JAK8"/>
<gene>
    <name evidence="3" type="ORF">D7V88_05035</name>
</gene>
<dbReference type="Gene3D" id="2.60.40.10">
    <property type="entry name" value="Immunoglobulins"/>
    <property type="match status" value="1"/>
</dbReference>
<reference evidence="4" key="1">
    <citation type="submission" date="2018-09" db="EMBL/GenBank/DDBJ databases">
        <authorList>
            <person name="Livingstone P.G."/>
            <person name="Whitworth D.E."/>
        </authorList>
    </citation>
    <scope>NUCLEOTIDE SEQUENCE [LARGE SCALE GENOMIC DNA]</scope>
    <source>
        <strain evidence="4">CA054A</strain>
    </source>
</reference>
<dbReference type="Pfam" id="PF00801">
    <property type="entry name" value="PKD"/>
    <property type="match status" value="1"/>
</dbReference>
<keyword evidence="4" id="KW-1185">Reference proteome</keyword>
<dbReference type="InterPro" id="IPR013783">
    <property type="entry name" value="Ig-like_fold"/>
</dbReference>
<dbReference type="OrthoDB" id="5378394at2"/>
<dbReference type="InterPro" id="IPR000601">
    <property type="entry name" value="PKD_dom"/>
</dbReference>
<feature type="region of interest" description="Disordered" evidence="1">
    <location>
        <begin position="35"/>
        <end position="72"/>
    </location>
</feature>
<organism evidence="3 4">
    <name type="scientific">Corallococcus terminator</name>
    <dbReference type="NCBI Taxonomy" id="2316733"/>
    <lineage>
        <taxon>Bacteria</taxon>
        <taxon>Pseudomonadati</taxon>
        <taxon>Myxococcota</taxon>
        <taxon>Myxococcia</taxon>
        <taxon>Myxococcales</taxon>
        <taxon>Cystobacterineae</taxon>
        <taxon>Myxococcaceae</taxon>
        <taxon>Corallococcus</taxon>
    </lineage>
</organism>
<accession>A0A3A8JAK8</accession>
<evidence type="ECO:0000256" key="1">
    <source>
        <dbReference type="SAM" id="MobiDB-lite"/>
    </source>
</evidence>
<evidence type="ECO:0000313" key="3">
    <source>
        <dbReference type="EMBL" id="RKG92722.1"/>
    </source>
</evidence>
<dbReference type="InterPro" id="IPR035986">
    <property type="entry name" value="PKD_dom_sf"/>
</dbReference>
<feature type="domain" description="PKD" evidence="2">
    <location>
        <begin position="47"/>
        <end position="88"/>
    </location>
</feature>
<dbReference type="EMBL" id="RAVZ01000020">
    <property type="protein sequence ID" value="RKG92722.1"/>
    <property type="molecule type" value="Genomic_DNA"/>
</dbReference>
<protein>
    <submittedName>
        <fullName evidence="3">PKD domain-containing protein</fullName>
    </submittedName>
</protein>
<evidence type="ECO:0000259" key="2">
    <source>
        <dbReference type="PROSITE" id="PS50093"/>
    </source>
</evidence>
<sequence length="603" mass="64192">MASRPRALPSSLPLLLLTVAVGLVAPGCRSVRPDLGPERTLEAGVPESFGSPNAKAPSVTWDFGDGTPPQTAPGLRHAWDAAGRYTVRALDGEKELARVVLTVVPRPVLRAVPEDAQTVLWVPRLRGNVEGLVDFYERLVGSRNARSSLEEAPLVPLLLRSLSGGPTEVDPEEGFGFFLMPGFDGVVALLGVTDMRAALEAVSRELRGAGHRVLPQEDGSARVDPVDGGRSMLLFADRGYVYLAVPDSPDAPEPGETVKALAVVEDSPDVNVVRRRVQALSGPGVSENALLGELRGKVRDGSVFLFSAPPVPEAEKEDMPVRGFFGALAVQADQVELDGFLSSSRPLLGTTPGPASALLGRAAAGPVAAAQLSVPPEELARLVFGSPGSPRRQRTLERWRTQGLDAEALLKSLRGDVAMLVYFDAAAFFQGFIRDQRPAPKGTVVMEAGLTSLPPVLQLVQKQLQDNKLVFQKDTQGNTTRFRTRLQEQPVSLTLSPERATLEAGEVLSGRETGDVGATLRTRFGADAFGPGHLSLMVDLGRLRADLAGARSVPGVGQGQLLASQVFVGALLERLTPLEYGFLDFAPAEGGGRLQGRVVLRER</sequence>
<dbReference type="CDD" id="cd00146">
    <property type="entry name" value="PKD"/>
    <property type="match status" value="1"/>
</dbReference>
<comment type="caution">
    <text evidence="3">The sequence shown here is derived from an EMBL/GenBank/DDBJ whole genome shotgun (WGS) entry which is preliminary data.</text>
</comment>
<name>A0A3A8JAK8_9BACT</name>
<dbReference type="Proteomes" id="UP000268094">
    <property type="component" value="Unassembled WGS sequence"/>
</dbReference>
<proteinExistence type="predicted"/>
<dbReference type="PROSITE" id="PS50093">
    <property type="entry name" value="PKD"/>
    <property type="match status" value="1"/>
</dbReference>
<dbReference type="SUPFAM" id="SSF49299">
    <property type="entry name" value="PKD domain"/>
    <property type="match status" value="1"/>
</dbReference>
<dbReference type="RefSeq" id="WP_120539449.1">
    <property type="nucleotide sequence ID" value="NZ_RAVZ01000020.1"/>
</dbReference>
<evidence type="ECO:0000313" key="4">
    <source>
        <dbReference type="Proteomes" id="UP000268094"/>
    </source>
</evidence>